<keyword evidence="3" id="KW-1185">Reference proteome</keyword>
<evidence type="ECO:0000313" key="2">
    <source>
        <dbReference type="EMBL" id="SDJ08640.1"/>
    </source>
</evidence>
<protein>
    <submittedName>
        <fullName evidence="2">Uncharacterized protein</fullName>
    </submittedName>
</protein>
<evidence type="ECO:0000313" key="3">
    <source>
        <dbReference type="Proteomes" id="UP000198525"/>
    </source>
</evidence>
<feature type="compositionally biased region" description="Polar residues" evidence="1">
    <location>
        <begin position="196"/>
        <end position="207"/>
    </location>
</feature>
<gene>
    <name evidence="2" type="ORF">SAMN04487954_1032</name>
</gene>
<organism evidence="2 3">
    <name type="scientific">Billgrantia gudaonensis</name>
    <dbReference type="NCBI Taxonomy" id="376427"/>
    <lineage>
        <taxon>Bacteria</taxon>
        <taxon>Pseudomonadati</taxon>
        <taxon>Pseudomonadota</taxon>
        <taxon>Gammaproteobacteria</taxon>
        <taxon>Oceanospirillales</taxon>
        <taxon>Halomonadaceae</taxon>
        <taxon>Billgrantia</taxon>
    </lineage>
</organism>
<dbReference type="EMBL" id="FNES01000003">
    <property type="protein sequence ID" value="SDJ08640.1"/>
    <property type="molecule type" value="Genomic_DNA"/>
</dbReference>
<accession>A0A1G8QWT8</accession>
<dbReference type="Proteomes" id="UP000198525">
    <property type="component" value="Unassembled WGS sequence"/>
</dbReference>
<feature type="compositionally biased region" description="Polar residues" evidence="1">
    <location>
        <begin position="163"/>
        <end position="186"/>
    </location>
</feature>
<feature type="region of interest" description="Disordered" evidence="1">
    <location>
        <begin position="163"/>
        <end position="216"/>
    </location>
</feature>
<name>A0A1G8QWT8_9GAMM</name>
<dbReference type="AlphaFoldDB" id="A0A1G8QWT8"/>
<sequence>MINNNRCLSNREPAMSLLSISQKFAAESRTYSKSTSMPALMGMSSINGSECRYRRQSAASPIKQKIYQRPLLVCSNMKPNAGNMAIRPNPIGRNFSVVWLINSNVSRVVSMDAHLLNCENSAASFSRCFSCEYSSESAERARPSLALSLFITDKSRSAHKYSFSSSTISDGNFSRNSSEAPTQGESRTGIPHAIASSATQPNSSILAGSTKRSRAP</sequence>
<reference evidence="2 3" key="1">
    <citation type="submission" date="2016-10" db="EMBL/GenBank/DDBJ databases">
        <authorList>
            <person name="de Groot N.N."/>
        </authorList>
    </citation>
    <scope>NUCLEOTIDE SEQUENCE [LARGE SCALE GENOMIC DNA]</scope>
    <source>
        <strain evidence="2 3">CGMCC 1.6133</strain>
    </source>
</reference>
<evidence type="ECO:0000256" key="1">
    <source>
        <dbReference type="SAM" id="MobiDB-lite"/>
    </source>
</evidence>
<proteinExistence type="predicted"/>